<sequence>MDEEQAWNDGASLETVRILHKTVVSLRSALQKSKEELHLLREQFKNVVDPEPYNRTIESLSIENHVLRQKYLSKDMNKNEKDMGDKGSDSSIDDVFEEEKPDVNGVQEKKDEEKKDTDNTRISKGDSEESEEVDDIELIFTTDDTKELGGQVDLESISETDGWKQKNDEDIPENLKHTWSHSVLVETDISKCGMIDENEPPNQNRRNTLPTPLPYRPIIHKEAVTGNKKTHLTEPQSKPSVKFLPDKSPRTVRPILVEKNTLKQESEAQTDITAVPIHWRSESYLAHNKVSQNFTTLPSKFTLPFGQLKKHSLKLSEKTQEARRVLLSDINFTSMVPELSRSADHLCQETGSLLCRYPRAFSYMKNPDMISPGYAKGGWSPCDCHHRRPSWDYYHGSSTSIPPCEFSDTRRRHSMRPSLSSLDTYWMGPPQRPTWASMPSSPTHCQRSRSVPLSSSYIPKASQHSDSSMYSACKMYRHNSQRCVRPSHSQGRHKVKFLSDNKFSTSYPGMSLPDLRTDAESGGEDSTDSLIDESEDYLRRSIDSILAGDVPIYNRRRRTRSHSQPDHTYTNGCKPPKRAQPFLARAPSDLRIDQWVKVITSDGRLTVGKVRYVGPLPGALEPYVGVQLAPGEGGNCNGSFAGARYFDCDAGCGIFVPFKKVVMAWSI</sequence>
<accession>A0A8I6RUT2</accession>
<evidence type="ECO:0000313" key="3">
    <source>
        <dbReference type="EnsemblMetazoa" id="XP_014252742.1"/>
    </source>
</evidence>
<organism evidence="3 4">
    <name type="scientific">Cimex lectularius</name>
    <name type="common">Bed bug</name>
    <name type="synonym">Acanthia lectularia</name>
    <dbReference type="NCBI Taxonomy" id="79782"/>
    <lineage>
        <taxon>Eukaryota</taxon>
        <taxon>Metazoa</taxon>
        <taxon>Ecdysozoa</taxon>
        <taxon>Arthropoda</taxon>
        <taxon>Hexapoda</taxon>
        <taxon>Insecta</taxon>
        <taxon>Pterygota</taxon>
        <taxon>Neoptera</taxon>
        <taxon>Paraneoptera</taxon>
        <taxon>Hemiptera</taxon>
        <taxon>Heteroptera</taxon>
        <taxon>Panheteroptera</taxon>
        <taxon>Cimicomorpha</taxon>
        <taxon>Cimicidae</taxon>
        <taxon>Cimex</taxon>
    </lineage>
</organism>
<feature type="region of interest" description="Disordered" evidence="1">
    <location>
        <begin position="227"/>
        <end position="247"/>
    </location>
</feature>
<feature type="region of interest" description="Disordered" evidence="1">
    <location>
        <begin position="508"/>
        <end position="529"/>
    </location>
</feature>
<dbReference type="OrthoDB" id="2130750at2759"/>
<name>A0A8I6RUT2_CIMLE</name>
<dbReference type="GeneID" id="106668462"/>
<feature type="compositionally biased region" description="Polar residues" evidence="1">
    <location>
        <begin position="200"/>
        <end position="210"/>
    </location>
</feature>
<dbReference type="InterPro" id="IPR036859">
    <property type="entry name" value="CAP-Gly_dom_sf"/>
</dbReference>
<feature type="region of interest" description="Disordered" evidence="1">
    <location>
        <begin position="75"/>
        <end position="144"/>
    </location>
</feature>
<dbReference type="Pfam" id="PF01302">
    <property type="entry name" value="CAP_GLY"/>
    <property type="match status" value="1"/>
</dbReference>
<feature type="domain" description="CAP-Gly" evidence="2">
    <location>
        <begin position="614"/>
        <end position="657"/>
    </location>
</feature>
<feature type="region of interest" description="Disordered" evidence="1">
    <location>
        <begin position="193"/>
        <end position="214"/>
    </location>
</feature>
<dbReference type="PROSITE" id="PS50245">
    <property type="entry name" value="CAP_GLY_2"/>
    <property type="match status" value="1"/>
</dbReference>
<evidence type="ECO:0000259" key="2">
    <source>
        <dbReference type="PROSITE" id="PS50245"/>
    </source>
</evidence>
<dbReference type="RefSeq" id="XP_014252742.1">
    <property type="nucleotide sequence ID" value="XM_014397256.2"/>
</dbReference>
<protein>
    <recommendedName>
        <fullName evidence="2">CAP-Gly domain-containing protein</fullName>
    </recommendedName>
</protein>
<proteinExistence type="predicted"/>
<dbReference type="Proteomes" id="UP000494040">
    <property type="component" value="Unassembled WGS sequence"/>
</dbReference>
<dbReference type="AlphaFoldDB" id="A0A8I6RUT2"/>
<dbReference type="InterPro" id="IPR000938">
    <property type="entry name" value="CAP-Gly_domain"/>
</dbReference>
<keyword evidence="4" id="KW-1185">Reference proteome</keyword>
<evidence type="ECO:0000313" key="4">
    <source>
        <dbReference type="Proteomes" id="UP000494040"/>
    </source>
</evidence>
<dbReference type="EnsemblMetazoa" id="XM_014397256.2">
    <property type="protein sequence ID" value="XP_014252742.1"/>
    <property type="gene ID" value="LOC106668462"/>
</dbReference>
<feature type="compositionally biased region" description="Basic and acidic residues" evidence="1">
    <location>
        <begin position="75"/>
        <end position="88"/>
    </location>
</feature>
<feature type="compositionally biased region" description="Acidic residues" evidence="1">
    <location>
        <begin position="128"/>
        <end position="137"/>
    </location>
</feature>
<reference evidence="3" key="1">
    <citation type="submission" date="2022-01" db="UniProtKB">
        <authorList>
            <consortium name="EnsemblMetazoa"/>
        </authorList>
    </citation>
    <scope>IDENTIFICATION</scope>
</reference>
<dbReference type="KEGG" id="clec:106668462"/>
<dbReference type="SUPFAM" id="SSF74924">
    <property type="entry name" value="Cap-Gly domain"/>
    <property type="match status" value="1"/>
</dbReference>
<dbReference type="Gene3D" id="2.30.30.190">
    <property type="entry name" value="CAP Gly-rich-like domain"/>
    <property type="match status" value="1"/>
</dbReference>
<feature type="region of interest" description="Disordered" evidence="1">
    <location>
        <begin position="557"/>
        <end position="577"/>
    </location>
</feature>
<evidence type="ECO:0000256" key="1">
    <source>
        <dbReference type="SAM" id="MobiDB-lite"/>
    </source>
</evidence>
<dbReference type="OMA" id="KVTFQEC"/>
<feature type="compositionally biased region" description="Acidic residues" evidence="1">
    <location>
        <begin position="91"/>
        <end position="100"/>
    </location>
</feature>
<dbReference type="SMART" id="SM01052">
    <property type="entry name" value="CAP_GLY"/>
    <property type="match status" value="1"/>
</dbReference>
<feature type="compositionally biased region" description="Basic and acidic residues" evidence="1">
    <location>
        <begin position="107"/>
        <end position="127"/>
    </location>
</feature>